<evidence type="ECO:0000313" key="1">
    <source>
        <dbReference type="EMBL" id="GBF34714.1"/>
    </source>
</evidence>
<reference evidence="2" key="1">
    <citation type="submission" date="2018-02" db="EMBL/GenBank/DDBJ databases">
        <title>Genome sequence of Desulfocucumis palustris strain NAW-5.</title>
        <authorList>
            <person name="Watanabe M."/>
            <person name="Kojima H."/>
            <person name="Fukui M."/>
        </authorList>
    </citation>
    <scope>NUCLEOTIDE SEQUENCE [LARGE SCALE GENOMIC DNA]</scope>
    <source>
        <strain evidence="2">NAW-5</strain>
    </source>
</reference>
<gene>
    <name evidence="1" type="ORF">DCCM_3834</name>
</gene>
<sequence length="43" mass="4983">MRLSIQDIYSQDKVELAKANESPASYTVIKIGIFYLYKKISEK</sequence>
<accession>A0A2L2XFB8</accession>
<dbReference type="Proteomes" id="UP000239549">
    <property type="component" value="Unassembled WGS sequence"/>
</dbReference>
<protein>
    <submittedName>
        <fullName evidence="1">Uncharacterized protein</fullName>
    </submittedName>
</protein>
<name>A0A2L2XFB8_9FIRM</name>
<dbReference type="EMBL" id="BFAV01000150">
    <property type="protein sequence ID" value="GBF34714.1"/>
    <property type="molecule type" value="Genomic_DNA"/>
</dbReference>
<organism evidence="1 2">
    <name type="scientific">Desulfocucumis palustris</name>
    <dbReference type="NCBI Taxonomy" id="1898651"/>
    <lineage>
        <taxon>Bacteria</taxon>
        <taxon>Bacillati</taxon>
        <taxon>Bacillota</taxon>
        <taxon>Clostridia</taxon>
        <taxon>Eubacteriales</taxon>
        <taxon>Desulfocucumaceae</taxon>
        <taxon>Desulfocucumis</taxon>
    </lineage>
</organism>
<proteinExistence type="predicted"/>
<dbReference type="AlphaFoldDB" id="A0A2L2XFB8"/>
<keyword evidence="2" id="KW-1185">Reference proteome</keyword>
<comment type="caution">
    <text evidence="1">The sequence shown here is derived from an EMBL/GenBank/DDBJ whole genome shotgun (WGS) entry which is preliminary data.</text>
</comment>
<evidence type="ECO:0000313" key="2">
    <source>
        <dbReference type="Proteomes" id="UP000239549"/>
    </source>
</evidence>